<feature type="compositionally biased region" description="Pro residues" evidence="7">
    <location>
        <begin position="505"/>
        <end position="524"/>
    </location>
</feature>
<dbReference type="Gene3D" id="3.30.200.20">
    <property type="entry name" value="Phosphorylase Kinase, domain 1"/>
    <property type="match status" value="1"/>
</dbReference>
<feature type="region of interest" description="Disordered" evidence="7">
    <location>
        <begin position="31"/>
        <end position="571"/>
    </location>
</feature>
<feature type="compositionally biased region" description="Polar residues" evidence="7">
    <location>
        <begin position="403"/>
        <end position="415"/>
    </location>
</feature>
<dbReference type="InterPro" id="IPR001245">
    <property type="entry name" value="Ser-Thr/Tyr_kinase_cat_dom"/>
</dbReference>
<keyword evidence="8" id="KW-0472">Membrane</keyword>
<keyword evidence="12" id="KW-1185">Reference proteome</keyword>
<feature type="transmembrane region" description="Helical" evidence="8">
    <location>
        <begin position="617"/>
        <end position="639"/>
    </location>
</feature>
<dbReference type="FunFam" id="1.10.510.10:FF:000051">
    <property type="entry name" value="Receptor-like serine/threonine-protein kinase ALE2"/>
    <property type="match status" value="1"/>
</dbReference>
<keyword evidence="8" id="KW-0812">Transmembrane</keyword>
<dbReference type="GO" id="GO:0005524">
    <property type="term" value="F:ATP binding"/>
    <property type="evidence" value="ECO:0007669"/>
    <property type="project" value="UniProtKB-UniRule"/>
</dbReference>
<proteinExistence type="predicted"/>
<evidence type="ECO:0000256" key="8">
    <source>
        <dbReference type="SAM" id="Phobius"/>
    </source>
</evidence>
<feature type="compositionally biased region" description="Pro residues" evidence="7">
    <location>
        <begin position="129"/>
        <end position="143"/>
    </location>
</feature>
<dbReference type="FunFam" id="3.30.200.20:FF:000146">
    <property type="entry name" value="receptor-like serine/threonine-protein kinase ALE2"/>
    <property type="match status" value="1"/>
</dbReference>
<evidence type="ECO:0000256" key="1">
    <source>
        <dbReference type="ARBA" id="ARBA00022527"/>
    </source>
</evidence>
<keyword evidence="4" id="KW-0418">Kinase</keyword>
<protein>
    <recommendedName>
        <fullName evidence="10">Protein kinase domain-containing protein</fullName>
    </recommendedName>
</protein>
<feature type="domain" description="Protein kinase" evidence="10">
    <location>
        <begin position="843"/>
        <end position="1119"/>
    </location>
</feature>
<keyword evidence="2" id="KW-0808">Transferase</keyword>
<feature type="compositionally biased region" description="Low complexity" evidence="7">
    <location>
        <begin position="220"/>
        <end position="230"/>
    </location>
</feature>
<feature type="compositionally biased region" description="Polar residues" evidence="7">
    <location>
        <begin position="47"/>
        <end position="59"/>
    </location>
</feature>
<feature type="compositionally biased region" description="Pro residues" evidence="7">
    <location>
        <begin position="357"/>
        <end position="402"/>
    </location>
</feature>
<gene>
    <name evidence="11" type="ORF">LSALG_LOCUS25519</name>
</gene>
<evidence type="ECO:0000256" key="3">
    <source>
        <dbReference type="ARBA" id="ARBA00022741"/>
    </source>
</evidence>
<feature type="binding site" evidence="6">
    <location>
        <position position="871"/>
    </location>
    <ligand>
        <name>ATP</name>
        <dbReference type="ChEBI" id="CHEBI:30616"/>
    </ligand>
</feature>
<dbReference type="InterPro" id="IPR057597">
    <property type="entry name" value="ALE2_N"/>
</dbReference>
<dbReference type="EMBL" id="OX465081">
    <property type="protein sequence ID" value="CAI9286083.1"/>
    <property type="molecule type" value="Genomic_DNA"/>
</dbReference>
<evidence type="ECO:0000256" key="2">
    <source>
        <dbReference type="ARBA" id="ARBA00022679"/>
    </source>
</evidence>
<keyword evidence="9" id="KW-0732">Signal</keyword>
<feature type="compositionally biased region" description="Low complexity" evidence="7">
    <location>
        <begin position="525"/>
        <end position="543"/>
    </location>
</feature>
<dbReference type="SUPFAM" id="SSF56112">
    <property type="entry name" value="Protein kinase-like (PK-like)"/>
    <property type="match status" value="1"/>
</dbReference>
<feature type="compositionally biased region" description="Pro residues" evidence="7">
    <location>
        <begin position="151"/>
        <end position="219"/>
    </location>
</feature>
<evidence type="ECO:0000313" key="11">
    <source>
        <dbReference type="EMBL" id="CAI9286083.1"/>
    </source>
</evidence>
<keyword evidence="3 6" id="KW-0547">Nucleotide-binding</keyword>
<keyword evidence="1" id="KW-0723">Serine/threonine-protein kinase</keyword>
<dbReference type="InterPro" id="IPR017441">
    <property type="entry name" value="Protein_kinase_ATP_BS"/>
</dbReference>
<evidence type="ECO:0000256" key="7">
    <source>
        <dbReference type="SAM" id="MobiDB-lite"/>
    </source>
</evidence>
<accession>A0AA35Z5L7</accession>
<feature type="compositionally biased region" description="Pro residues" evidence="7">
    <location>
        <begin position="231"/>
        <end position="345"/>
    </location>
</feature>
<evidence type="ECO:0000256" key="9">
    <source>
        <dbReference type="SAM" id="SignalP"/>
    </source>
</evidence>
<dbReference type="Proteomes" id="UP001177003">
    <property type="component" value="Chromosome 5"/>
</dbReference>
<dbReference type="PROSITE" id="PS00108">
    <property type="entry name" value="PROTEIN_KINASE_ST"/>
    <property type="match status" value="1"/>
</dbReference>
<dbReference type="InterPro" id="IPR000719">
    <property type="entry name" value="Prot_kinase_dom"/>
</dbReference>
<feature type="compositionally biased region" description="Pro residues" evidence="7">
    <location>
        <begin position="87"/>
        <end position="110"/>
    </location>
</feature>
<feature type="compositionally biased region" description="Low complexity" evidence="7">
    <location>
        <begin position="346"/>
        <end position="356"/>
    </location>
</feature>
<keyword evidence="5 6" id="KW-0067">ATP-binding</keyword>
<dbReference type="Pfam" id="PF07714">
    <property type="entry name" value="PK_Tyr_Ser-Thr"/>
    <property type="match status" value="1"/>
</dbReference>
<dbReference type="PANTHER" id="PTHR47989:SF9">
    <property type="entry name" value="PROTEIN KINASE SUPERFAMILY PROTEIN"/>
    <property type="match status" value="1"/>
</dbReference>
<evidence type="ECO:0000259" key="10">
    <source>
        <dbReference type="PROSITE" id="PS50011"/>
    </source>
</evidence>
<name>A0AA35Z5L7_LACSI</name>
<evidence type="ECO:0000256" key="5">
    <source>
        <dbReference type="ARBA" id="ARBA00022840"/>
    </source>
</evidence>
<evidence type="ECO:0000256" key="6">
    <source>
        <dbReference type="PROSITE-ProRule" id="PRU10141"/>
    </source>
</evidence>
<sequence length="1225" mass="129158">MGLMVKYFFLVFQVCAIASTLLLEVSSGQTISPSASFSGVPPINEGQIISNSPGPTSQPNDPPHIESPNQPPPNAGVEGPITSIPEISPPSPPAVPPPVPVSVPPIPQPEKGPDSKSPVSPPTMSVQIAPPPQDMLQNPPPVAQVPTSMPQVPPSVPQSPPIILPGPMASPPNKLPEASPPTNPTLPIPPPNLPLPVELPPSTLPSSPPALPPSPPILPVPVDLSPSTLPSSPPTLPLPSPNLPAPSASPPSTLPINSPPTPPISTIPPPNSPAPMASPPSTLPINSPPAPPISAIPPPNSPVPVASPPPPSSVASPPPSSVASPPPPSFTSSPPPSVASSPPPSFTSSPPTSVASSPPPSLVASPPPPSSVASSSPPPSPVASSSPPPSNLPGPVALPPRNSPGNFQPIHHNSSIPPPNLPVSPISTPIPRDTSPVSSPPNQTTNITPPPRSPVKAPVVHHAPPPHSGYKSPPSESHPPPSLPPLYPPPPPPGPASRPMHHRPQPPPPGPASKPSRHTPPPPSLDSAVPPIENSISPLISPSTTPPPVQSTMPILSPKVSPSHSPPMIPKPFQALPPPPPNEDCSSIVCVDPLTNTPPGTPCKCVLPMQVELRLSISLYTFFPLVSELAFEMASGLFLKSSQVRIMGANEDNQDQEKTIAIINLVPLGEIFENYTAYVVAQRLWMKQVPIKSSLFGDYEVLFVKYPGLPPSPPLPSSSYNGEPYGHGNNGRDVKPLGVDVSKQRRSNKLNSGLIAIIAFSVVVAVVLVSVVVWVLLFKDRIRTQSGSNPPATLPSVTKSSGMGASIGSGPESNSLSFRSSIAYTGSAKTFSSSEMEKATDNFNELGVLGEGGFGRVYSGVLEDGTKVAVKVLKRDDQQGGREFLAEVEMLSRLHHRNLVRLIGICTEEKNRCLVYELIPNGSVESHLHGIDKETSPLDWGARLKIALGAARGLAYLHEDSSPRVIHRDFKSSNILLEDDFTPKVSDFGLARTALDEENRHISTRVMGTFGYVAPEYAMTGHLLVKSDVYSYGVVLLELLTGRKPVDMSMPSGQENLVAWARPLLPSPEGLNLLIDPSLSPEVPFDSIAKVAAIASMCVQPEVSHRPFMGEVVQALKLVCNECEETQDLGSRSCSQEDLASMEYDQRAGPESGPNRSNYTGYESPLDVERGFSGLGLDVDSYRISSSSGPLRPRRRLQLWERMKRFSSGSMSDYGEVLRLLSRSR</sequence>
<dbReference type="Pfam" id="PF23180">
    <property type="entry name" value="ALE2_N"/>
    <property type="match status" value="1"/>
</dbReference>
<feature type="transmembrane region" description="Helical" evidence="8">
    <location>
        <begin position="753"/>
        <end position="777"/>
    </location>
</feature>
<dbReference type="PROSITE" id="PS00107">
    <property type="entry name" value="PROTEIN_KINASE_ATP"/>
    <property type="match status" value="1"/>
</dbReference>
<evidence type="ECO:0000256" key="4">
    <source>
        <dbReference type="ARBA" id="ARBA00022777"/>
    </source>
</evidence>
<dbReference type="PROSITE" id="PS50011">
    <property type="entry name" value="PROTEIN_KINASE_DOM"/>
    <property type="match status" value="1"/>
</dbReference>
<dbReference type="AlphaFoldDB" id="A0AA35Z5L7"/>
<keyword evidence="8" id="KW-1133">Transmembrane helix</keyword>
<feature type="compositionally biased region" description="Pro residues" evidence="7">
    <location>
        <begin position="476"/>
        <end position="496"/>
    </location>
</feature>
<evidence type="ECO:0000313" key="12">
    <source>
        <dbReference type="Proteomes" id="UP001177003"/>
    </source>
</evidence>
<dbReference type="PANTHER" id="PTHR47989">
    <property type="entry name" value="OS01G0750732 PROTEIN"/>
    <property type="match status" value="1"/>
</dbReference>
<dbReference type="Gene3D" id="1.10.510.10">
    <property type="entry name" value="Transferase(Phosphotransferase) domain 1"/>
    <property type="match status" value="1"/>
</dbReference>
<feature type="region of interest" description="Disordered" evidence="7">
    <location>
        <begin position="715"/>
        <end position="737"/>
    </location>
</feature>
<feature type="signal peptide" evidence="9">
    <location>
        <begin position="1"/>
        <end position="28"/>
    </location>
</feature>
<feature type="compositionally biased region" description="Polar residues" evidence="7">
    <location>
        <begin position="788"/>
        <end position="803"/>
    </location>
</feature>
<feature type="region of interest" description="Disordered" evidence="7">
    <location>
        <begin position="788"/>
        <end position="814"/>
    </location>
</feature>
<dbReference type="CDD" id="cd14066">
    <property type="entry name" value="STKc_IRAK"/>
    <property type="match status" value="1"/>
</dbReference>
<dbReference type="InterPro" id="IPR011009">
    <property type="entry name" value="Kinase-like_dom_sf"/>
</dbReference>
<dbReference type="GO" id="GO:0004674">
    <property type="term" value="F:protein serine/threonine kinase activity"/>
    <property type="evidence" value="ECO:0007669"/>
    <property type="project" value="UniProtKB-KW"/>
</dbReference>
<reference evidence="11" key="1">
    <citation type="submission" date="2023-04" db="EMBL/GenBank/DDBJ databases">
        <authorList>
            <person name="Vijverberg K."/>
            <person name="Xiong W."/>
            <person name="Schranz E."/>
        </authorList>
    </citation>
    <scope>NUCLEOTIDE SEQUENCE</scope>
</reference>
<feature type="chain" id="PRO_5041396159" description="Protein kinase domain-containing protein" evidence="9">
    <location>
        <begin position="29"/>
        <end position="1225"/>
    </location>
</feature>
<dbReference type="InterPro" id="IPR008271">
    <property type="entry name" value="Ser/Thr_kinase_AS"/>
</dbReference>
<organism evidence="11 12">
    <name type="scientific">Lactuca saligna</name>
    <name type="common">Willowleaf lettuce</name>
    <dbReference type="NCBI Taxonomy" id="75948"/>
    <lineage>
        <taxon>Eukaryota</taxon>
        <taxon>Viridiplantae</taxon>
        <taxon>Streptophyta</taxon>
        <taxon>Embryophyta</taxon>
        <taxon>Tracheophyta</taxon>
        <taxon>Spermatophyta</taxon>
        <taxon>Magnoliopsida</taxon>
        <taxon>eudicotyledons</taxon>
        <taxon>Gunneridae</taxon>
        <taxon>Pentapetalae</taxon>
        <taxon>asterids</taxon>
        <taxon>campanulids</taxon>
        <taxon>Asterales</taxon>
        <taxon>Asteraceae</taxon>
        <taxon>Cichorioideae</taxon>
        <taxon>Cichorieae</taxon>
        <taxon>Lactucinae</taxon>
        <taxon>Lactuca</taxon>
    </lineage>
</organism>
<feature type="region of interest" description="Disordered" evidence="7">
    <location>
        <begin position="1142"/>
        <end position="1163"/>
    </location>
</feature>